<evidence type="ECO:0000313" key="4">
    <source>
        <dbReference type="Proteomes" id="UP001217089"/>
    </source>
</evidence>
<dbReference type="Proteomes" id="UP001217089">
    <property type="component" value="Unassembled WGS sequence"/>
</dbReference>
<evidence type="ECO:0008006" key="5">
    <source>
        <dbReference type="Google" id="ProtNLM"/>
    </source>
</evidence>
<name>A0ABQ9EWN3_TEGGR</name>
<dbReference type="InterPro" id="IPR002347">
    <property type="entry name" value="SDR_fam"/>
</dbReference>
<dbReference type="PROSITE" id="PS00061">
    <property type="entry name" value="ADH_SHORT"/>
    <property type="match status" value="1"/>
</dbReference>
<dbReference type="PRINTS" id="PR00081">
    <property type="entry name" value="GDHRDH"/>
</dbReference>
<dbReference type="SUPFAM" id="SSF51735">
    <property type="entry name" value="NAD(P)-binding Rossmann-fold domains"/>
    <property type="match status" value="1"/>
</dbReference>
<dbReference type="EMBL" id="JARBDR010000657">
    <property type="protein sequence ID" value="KAJ8309594.1"/>
    <property type="molecule type" value="Genomic_DNA"/>
</dbReference>
<evidence type="ECO:0000256" key="2">
    <source>
        <dbReference type="RuleBase" id="RU000363"/>
    </source>
</evidence>
<dbReference type="PANTHER" id="PTHR44269:SF1">
    <property type="entry name" value="DEHYDROGENASE_REDUCTASE SDR FAMILY MEMBER 7"/>
    <property type="match status" value="1"/>
</dbReference>
<comment type="similarity">
    <text evidence="2">Belongs to the short-chain dehydrogenases/reductases (SDR) family.</text>
</comment>
<gene>
    <name evidence="3" type="ORF">KUTeg_014468</name>
</gene>
<keyword evidence="1" id="KW-0560">Oxidoreductase</keyword>
<dbReference type="Gene3D" id="3.40.50.720">
    <property type="entry name" value="NAD(P)-binding Rossmann-like Domain"/>
    <property type="match status" value="1"/>
</dbReference>
<accession>A0ABQ9EWN3</accession>
<dbReference type="InterPro" id="IPR020904">
    <property type="entry name" value="Sc_DH/Rdtase_CS"/>
</dbReference>
<dbReference type="Pfam" id="PF00106">
    <property type="entry name" value="adh_short"/>
    <property type="match status" value="1"/>
</dbReference>
<reference evidence="3 4" key="1">
    <citation type="submission" date="2022-12" db="EMBL/GenBank/DDBJ databases">
        <title>Chromosome-level genome of Tegillarca granosa.</title>
        <authorList>
            <person name="Kim J."/>
        </authorList>
    </citation>
    <scope>NUCLEOTIDE SEQUENCE [LARGE SCALE GENOMIC DNA]</scope>
    <source>
        <strain evidence="3">Teg-2019</strain>
        <tissue evidence="3">Adductor muscle</tissue>
    </source>
</reference>
<evidence type="ECO:0000313" key="3">
    <source>
        <dbReference type="EMBL" id="KAJ8309594.1"/>
    </source>
</evidence>
<comment type="caution">
    <text evidence="3">The sequence shown here is derived from an EMBL/GenBank/DDBJ whole genome shotgun (WGS) entry which is preliminary data.</text>
</comment>
<protein>
    <recommendedName>
        <fullName evidence="5">Dehydrogenase/reductase SDR family member 7</fullName>
    </recommendedName>
</protein>
<dbReference type="InterPro" id="IPR036291">
    <property type="entry name" value="NAD(P)-bd_dom_sf"/>
</dbReference>
<proteinExistence type="inferred from homology"/>
<organism evidence="3 4">
    <name type="scientific">Tegillarca granosa</name>
    <name type="common">Malaysian cockle</name>
    <name type="synonym">Anadara granosa</name>
    <dbReference type="NCBI Taxonomy" id="220873"/>
    <lineage>
        <taxon>Eukaryota</taxon>
        <taxon>Metazoa</taxon>
        <taxon>Spiralia</taxon>
        <taxon>Lophotrochozoa</taxon>
        <taxon>Mollusca</taxon>
        <taxon>Bivalvia</taxon>
        <taxon>Autobranchia</taxon>
        <taxon>Pteriomorphia</taxon>
        <taxon>Arcoida</taxon>
        <taxon>Arcoidea</taxon>
        <taxon>Arcidae</taxon>
        <taxon>Tegillarca</taxon>
    </lineage>
</organism>
<keyword evidence="4" id="KW-1185">Reference proteome</keyword>
<dbReference type="InterPro" id="IPR053011">
    <property type="entry name" value="SDR_family_member_7"/>
</dbReference>
<dbReference type="PRINTS" id="PR00080">
    <property type="entry name" value="SDRFAMILY"/>
</dbReference>
<sequence length="304" mass="33986">MLSSLELVICDGNGIQTLSRKVIWITGASSGIGEALAYRLATAGCKIIISARRKDRLETLKQKCLETGQLTKEDVLILPLDLQDFESHKEAVAIAIKYFKCVDVLVNNAGRSQRALFEKTSFNVDRQLLEINTLGTISLTKALLPHMVEQKSGHIVVTSSIAGKHGVPGLCSYSASKHALHGWFDSFRIEAYRYNIGVTMVCPGPVFSEALTYAFTENTEKVRYLITMTVENEMRYNDNSIETIQDELLGVVSKPGEKRIPTSRCAHLIAVAIANKLDEVWITFQPELFYCYLFQYLPLVAFRL</sequence>
<dbReference type="PANTHER" id="PTHR44269">
    <property type="entry name" value="DEHYDROGENASE/REDUCTASE SDR FAMILY MEMBER 7-RELATED"/>
    <property type="match status" value="1"/>
</dbReference>
<evidence type="ECO:0000256" key="1">
    <source>
        <dbReference type="ARBA" id="ARBA00023002"/>
    </source>
</evidence>